<protein>
    <recommendedName>
        <fullName evidence="1">Bacteriophage tail tape measure N-terminal domain-containing protein</fullName>
    </recommendedName>
</protein>
<evidence type="ECO:0000313" key="3">
    <source>
        <dbReference type="Proteomes" id="UP000440498"/>
    </source>
</evidence>
<comment type="caution">
    <text evidence="2">The sequence shown here is derived from an EMBL/GenBank/DDBJ whole genome shotgun (WGS) entry which is preliminary data.</text>
</comment>
<dbReference type="EMBL" id="WHUG01000004">
    <property type="protein sequence ID" value="MQA39038.1"/>
    <property type="molecule type" value="Genomic_DNA"/>
</dbReference>
<sequence length="1685" mass="174994">MTDTISAGVIEMSVGTSGVDAGLAHIDGGVARTGRNLANLGQQGTAALDSIGAGGASAAARVDNTTRSLIGSVERATAALEAGKKSGADYFETLARNRGADLTQLAPFIAQLREVEAAQVRAASAANETRIAQEAAAEAARAESLAQREAAHALAGRDNFLAGLREQIALYGRSSEEVLRYRAAQAGIAHDADPLIDQLHDLRTAHEQVAVAARAEAQAQREAAQVQTNQNSFVASLEQQANAIGRTRSQLLEMQAAQLGVTNQAAPFIARLREAEGGLGRTGASAAQTAAALRGVPAQFTDIVTSIQGGQAPLTVFLQQGGQLRDMFGGAGPAARALGGYIVGLINPFTLAAAGAAALAIAYHEGSKEAEAYNRALIMTGNAAGGTANQLADAARNIGKVAGSQHEASSAVAELAATGKVAAASLQRFGLEAVASQHALGKSISDTVEEFASLGRDPVAALAKLNEKYHFITASTYAQVKALKDQGKATEAAQVAQDAFANGLNGQREKVLATLTDWERGWLKIKKAALGVVDGTIDLALGREATNSQKINALLAERELIEKRIGVAVQKGDSDKEKGFRADLDRNKQQINGLRAKTDADRAAAAAEAASAAAGEARIKWLDEGDKYLSRGAQLERDITRAKNDGIAAGVSQADIEKRIGEIRKNYADIYNDQIDAQIEKIKQRAAIEQEVDKRTGLSLAAARATGLASSYDLDIQYAEKVAALDQAALARDRKGLLDEIELTKQKINSKKAIQVLNDQIKLLDEKSLTRKAELEKQIADLDTKNTRQSASDLADLADKRVSDRDALLAQMQAQENANSLIGASKEQINAFNKALVNESATRLESRAAIIGGNEARKEEADAMIASAAAMRSLAQAQADGLLKTERFDQQKKLWESIDQTAHDTFVNIFDNGKNAFDRLRDTLKAGLLDLLYQMTVKKWIFSIGAQVTGFSGLAGAAQASSITGGLPGPGGAISLLQTAKGAYDAISNGFAGISNSVAEGVQSGINMLGPNSGFYSSAGSGMPLSSPASAAGTAAQYLAGAAAGKMLGSAISGQYGIGDHGSAVVNIATVTGSLFGGPIGGAIGGAIGGLLNRAFGMGSKDITAQGINGSLGNSGFTGQTFQTWHQDGGWFRSDKNGTDNTPVDTATAKSLGDAYAGIKKASTGFAEALGIDATSIQNRTQSLNIALTSDAAENQKAISDFFVGVGDTIAKELVPGLAAFSASGETASTTLQRIAGDFSGVEAILTTIGRTSETAFGAVGLASVEARERLIAAAGSLDSLSSGTAYFAQNFLSPAEQMAPIIANVKKQLADLGGASVTTNDDFKQLVLSLVDSGKLATDAGAKQYAALLQLAPQVKQVTDYMGTLNGVLAEGSAVLSERADLQKRYDQATLSSDQLQAQQRAALDPSNRGLFDRVQAAEAAKSASDALKSVNAGYQQQIDEFIKSTMSVTEVRALEIRGMDDSTVALYDRLAGLKAESLAQQAAAAAIQKARDSATTGLQALGNALVDSMKNAEAAGKSLNDFAQSLLLGDLSALNPEDRYKEAKRQLLSSDLGDTAAATAFLNASKARDAGDFSYSRDFALVQSRLASAASAQFSLAASIPATWAQMSQFYREQMAPGFSSPAQNLVAASTSSTANSGSVEDALMKMGEKVVAALAPIATNTEKAASVLDLVTEGGSAMLVTS</sequence>
<gene>
    <name evidence="2" type="ORF">GEV02_12810</name>
</gene>
<keyword evidence="3" id="KW-1185">Reference proteome</keyword>
<organism evidence="2 3">
    <name type="scientific">Rugamonas aquatica</name>
    <dbReference type="NCBI Taxonomy" id="2743357"/>
    <lineage>
        <taxon>Bacteria</taxon>
        <taxon>Pseudomonadati</taxon>
        <taxon>Pseudomonadota</taxon>
        <taxon>Betaproteobacteria</taxon>
        <taxon>Burkholderiales</taxon>
        <taxon>Oxalobacteraceae</taxon>
        <taxon>Telluria group</taxon>
        <taxon>Rugamonas</taxon>
    </lineage>
</organism>
<evidence type="ECO:0000259" key="1">
    <source>
        <dbReference type="Pfam" id="PF06791"/>
    </source>
</evidence>
<dbReference type="Proteomes" id="UP000440498">
    <property type="component" value="Unassembled WGS sequence"/>
</dbReference>
<dbReference type="RefSeq" id="WP_152838336.1">
    <property type="nucleotide sequence ID" value="NZ_WHUG01000004.1"/>
</dbReference>
<accession>A0A6A7N2H4</accession>
<proteinExistence type="predicted"/>
<reference evidence="2 3" key="1">
    <citation type="submission" date="2019-10" db="EMBL/GenBank/DDBJ databases">
        <title>Two novel species isolated from a subtropical stream in China.</title>
        <authorList>
            <person name="Lu H."/>
        </authorList>
    </citation>
    <scope>NUCLEOTIDE SEQUENCE [LARGE SCALE GENOMIC DNA]</scope>
    <source>
        <strain evidence="2 3">FT29W</strain>
    </source>
</reference>
<dbReference type="InterPro" id="IPR009628">
    <property type="entry name" value="Phage_tape_measure_N"/>
</dbReference>
<feature type="domain" description="Bacteriophage tail tape measure N-terminal" evidence="1">
    <location>
        <begin position="280"/>
        <end position="481"/>
    </location>
</feature>
<evidence type="ECO:0000313" key="2">
    <source>
        <dbReference type="EMBL" id="MQA39038.1"/>
    </source>
</evidence>
<dbReference type="Pfam" id="PF06791">
    <property type="entry name" value="TMP_2"/>
    <property type="match status" value="1"/>
</dbReference>
<name>A0A6A7N2H4_9BURK</name>